<feature type="region of interest" description="Disordered" evidence="1">
    <location>
        <begin position="127"/>
        <end position="157"/>
    </location>
</feature>
<proteinExistence type="predicted"/>
<dbReference type="PANTHER" id="PTHR34828:SF1">
    <property type="entry name" value="TESTIS-EXPRESSED PROTEIN 45"/>
    <property type="match status" value="1"/>
</dbReference>
<protein>
    <submittedName>
        <fullName evidence="3">Uncharacterized protein C19orf45-like isoform X1</fullName>
    </submittedName>
    <submittedName>
        <fullName evidence="4">Uncharacterized protein C19orf45-like isoform X2</fullName>
    </submittedName>
</protein>
<gene>
    <name evidence="3 4" type="primary">LOC109463073</name>
</gene>
<dbReference type="PANTHER" id="PTHR34828">
    <property type="entry name" value="TESTIS-EXPRESSED PROTEIN 45"/>
    <property type="match status" value="1"/>
</dbReference>
<dbReference type="InterPro" id="IPR028001">
    <property type="entry name" value="SAXO5"/>
</dbReference>
<evidence type="ECO:0000313" key="2">
    <source>
        <dbReference type="Proteomes" id="UP000515135"/>
    </source>
</evidence>
<dbReference type="GeneID" id="109463073"/>
<dbReference type="KEGG" id="bbel:109463073"/>
<dbReference type="Pfam" id="PF15373">
    <property type="entry name" value="SAXO5-like"/>
    <property type="match status" value="1"/>
</dbReference>
<accession>A0A6P4YEG9</accession>
<dbReference type="RefSeq" id="XP_019615341.1">
    <property type="nucleotide sequence ID" value="XM_019759782.1"/>
</dbReference>
<sequence length="488" mass="54362">MTAVSNPIVAPLTGIDFLAASHFKIAQEPSATPDALHSVFKHDYKAPYQWRRQSASEPPRPAQFMHADTGKIGVKISETRQAFPEKRSEKMELKDKYTSLQATNFKSDADKRIDSFQTTNTAYFPAKPLSVTKPSKDPHERMTSYIPQGDKEKAPNPVSDYRDSFQGHDTANVVTQKAPNMHTSGPPTILGDDRTHSFATTSTRAFDGQWLPPVEPVPKQTRSSVPMGDPFKVKHEFTTKQVSFQAHPSAQMKGYDRSGTMGKLQVTNFKLGDGNGRYLSTAAESYTPMWGGERCDIPKHKRNDSSLPQGDLDPYRSQERTNTTTNRWYLQKHDLSGRAKPISGAALRTKSTVQLNEPPLDGRFYSTTNASTFTPKSVPYARVRGGQPSVVPLDYYGDAKTDPTSWSDFPSHVRDNRVPVMRPNPEALDNLRDAHFGPPLGGERYFETTHRKSYPAKTMDRINVIPGTLQKSSVPLGTLGKYIAGYHV</sequence>
<feature type="region of interest" description="Disordered" evidence="1">
    <location>
        <begin position="297"/>
        <end position="322"/>
    </location>
</feature>
<dbReference type="OrthoDB" id="6151791at2759"/>
<organism evidence="2 4">
    <name type="scientific">Branchiostoma belcheri</name>
    <name type="common">Amphioxus</name>
    <dbReference type="NCBI Taxonomy" id="7741"/>
    <lineage>
        <taxon>Eukaryota</taxon>
        <taxon>Metazoa</taxon>
        <taxon>Chordata</taxon>
        <taxon>Cephalochordata</taxon>
        <taxon>Leptocardii</taxon>
        <taxon>Amphioxiformes</taxon>
        <taxon>Branchiostomatidae</taxon>
        <taxon>Branchiostoma</taxon>
    </lineage>
</organism>
<evidence type="ECO:0000256" key="1">
    <source>
        <dbReference type="SAM" id="MobiDB-lite"/>
    </source>
</evidence>
<dbReference type="RefSeq" id="XP_019615340.1">
    <property type="nucleotide sequence ID" value="XM_019759781.1"/>
</dbReference>
<name>A0A6P4YEG9_BRABE</name>
<evidence type="ECO:0000313" key="3">
    <source>
        <dbReference type="RefSeq" id="XP_019615340.1"/>
    </source>
</evidence>
<dbReference type="Proteomes" id="UP000515135">
    <property type="component" value="Unplaced"/>
</dbReference>
<reference evidence="3 4" key="1">
    <citation type="submission" date="2025-04" db="UniProtKB">
        <authorList>
            <consortium name="RefSeq"/>
        </authorList>
    </citation>
    <scope>IDENTIFICATION</scope>
    <source>
        <tissue evidence="3 4">Gonad</tissue>
    </source>
</reference>
<evidence type="ECO:0000313" key="4">
    <source>
        <dbReference type="RefSeq" id="XP_019615341.1"/>
    </source>
</evidence>
<keyword evidence="2" id="KW-1185">Reference proteome</keyword>
<dbReference type="AlphaFoldDB" id="A0A6P4YEG9"/>